<evidence type="ECO:0000313" key="2">
    <source>
        <dbReference type="EMBL" id="KAF9516025.1"/>
    </source>
</evidence>
<dbReference type="AlphaFoldDB" id="A0A9P6DZJ1"/>
<dbReference type="Proteomes" id="UP000886523">
    <property type="component" value="Unassembled WGS sequence"/>
</dbReference>
<keyword evidence="3" id="KW-1185">Reference proteome</keyword>
<gene>
    <name evidence="2" type="ORF">BS47DRAFT_1341350</name>
</gene>
<dbReference type="EMBL" id="MU128944">
    <property type="protein sequence ID" value="KAF9516025.1"/>
    <property type="molecule type" value="Genomic_DNA"/>
</dbReference>
<proteinExistence type="predicted"/>
<feature type="region of interest" description="Disordered" evidence="1">
    <location>
        <begin position="1"/>
        <end position="24"/>
    </location>
</feature>
<feature type="compositionally biased region" description="Polar residues" evidence="1">
    <location>
        <begin position="1"/>
        <end position="21"/>
    </location>
</feature>
<comment type="caution">
    <text evidence="2">The sequence shown here is derived from an EMBL/GenBank/DDBJ whole genome shotgun (WGS) entry which is preliminary data.</text>
</comment>
<evidence type="ECO:0000313" key="3">
    <source>
        <dbReference type="Proteomes" id="UP000886523"/>
    </source>
</evidence>
<name>A0A9P6DZJ1_9AGAM</name>
<evidence type="ECO:0000256" key="1">
    <source>
        <dbReference type="SAM" id="MobiDB-lite"/>
    </source>
</evidence>
<protein>
    <submittedName>
        <fullName evidence="2">Uncharacterized protein</fullName>
    </submittedName>
</protein>
<dbReference type="OrthoDB" id="3203574at2759"/>
<sequence>MEALFQSLQNDPQPQSTSPSTAIYHDPQLIPQSEFGRNIYEVVHVRIPRVRALAKEVIIGITHAYEPGVDPSRTADSLMSLRTSLAELRQRIAITPNGGPNVGDDRTDRPAVAVSETDMTKWVDEIYARVQRQKDSASVALNILAPSGASSTNVGGTTAHGGRR</sequence>
<reference evidence="2" key="1">
    <citation type="journal article" date="2020" name="Nat. Commun.">
        <title>Large-scale genome sequencing of mycorrhizal fungi provides insights into the early evolution of symbiotic traits.</title>
        <authorList>
            <person name="Miyauchi S."/>
            <person name="Kiss E."/>
            <person name="Kuo A."/>
            <person name="Drula E."/>
            <person name="Kohler A."/>
            <person name="Sanchez-Garcia M."/>
            <person name="Morin E."/>
            <person name="Andreopoulos B."/>
            <person name="Barry K.W."/>
            <person name="Bonito G."/>
            <person name="Buee M."/>
            <person name="Carver A."/>
            <person name="Chen C."/>
            <person name="Cichocki N."/>
            <person name="Clum A."/>
            <person name="Culley D."/>
            <person name="Crous P.W."/>
            <person name="Fauchery L."/>
            <person name="Girlanda M."/>
            <person name="Hayes R.D."/>
            <person name="Keri Z."/>
            <person name="LaButti K."/>
            <person name="Lipzen A."/>
            <person name="Lombard V."/>
            <person name="Magnuson J."/>
            <person name="Maillard F."/>
            <person name="Murat C."/>
            <person name="Nolan M."/>
            <person name="Ohm R.A."/>
            <person name="Pangilinan J."/>
            <person name="Pereira M.F."/>
            <person name="Perotto S."/>
            <person name="Peter M."/>
            <person name="Pfister S."/>
            <person name="Riley R."/>
            <person name="Sitrit Y."/>
            <person name="Stielow J.B."/>
            <person name="Szollosi G."/>
            <person name="Zifcakova L."/>
            <person name="Stursova M."/>
            <person name="Spatafora J.W."/>
            <person name="Tedersoo L."/>
            <person name="Vaario L.M."/>
            <person name="Yamada A."/>
            <person name="Yan M."/>
            <person name="Wang P."/>
            <person name="Xu J."/>
            <person name="Bruns T."/>
            <person name="Baldrian P."/>
            <person name="Vilgalys R."/>
            <person name="Dunand C."/>
            <person name="Henrissat B."/>
            <person name="Grigoriev I.V."/>
            <person name="Hibbett D."/>
            <person name="Nagy L.G."/>
            <person name="Martin F.M."/>
        </authorList>
    </citation>
    <scope>NUCLEOTIDE SEQUENCE</scope>
    <source>
        <strain evidence="2">UP504</strain>
    </source>
</reference>
<organism evidence="2 3">
    <name type="scientific">Hydnum rufescens UP504</name>
    <dbReference type="NCBI Taxonomy" id="1448309"/>
    <lineage>
        <taxon>Eukaryota</taxon>
        <taxon>Fungi</taxon>
        <taxon>Dikarya</taxon>
        <taxon>Basidiomycota</taxon>
        <taxon>Agaricomycotina</taxon>
        <taxon>Agaricomycetes</taxon>
        <taxon>Cantharellales</taxon>
        <taxon>Hydnaceae</taxon>
        <taxon>Hydnum</taxon>
    </lineage>
</organism>
<accession>A0A9P6DZJ1</accession>